<evidence type="ECO:0000313" key="2">
    <source>
        <dbReference type="Proteomes" id="UP000267246"/>
    </source>
</evidence>
<accession>A0A3L9ZYG7</accession>
<gene>
    <name evidence="1" type="ORF">JN00_0540</name>
</gene>
<dbReference type="RefSeq" id="WP_121940978.1">
    <property type="nucleotide sequence ID" value="NZ_CP137846.1"/>
</dbReference>
<protein>
    <submittedName>
        <fullName evidence="1">Uncharacterized protein</fullName>
    </submittedName>
</protein>
<name>A0A3L9ZYG7_9BACT</name>
<keyword evidence="2" id="KW-1185">Reference proteome</keyword>
<sequence>MAYKSLYNGIIFIEGEEDYIENKGLIEYKKNPFTTSKLIGLDLVKDQLAMKVQQIGAKLLISSMDKKVLDDLNHVSIIMPVGLGMAKLL</sequence>
<dbReference type="Proteomes" id="UP000267246">
    <property type="component" value="Unassembled WGS sequence"/>
</dbReference>
<dbReference type="AlphaFoldDB" id="A0A3L9ZYG7"/>
<comment type="caution">
    <text evidence="1">The sequence shown here is derived from an EMBL/GenBank/DDBJ whole genome shotgun (WGS) entry which is preliminary data.</text>
</comment>
<dbReference type="EMBL" id="REFI01000010">
    <property type="protein sequence ID" value="RMA77490.1"/>
    <property type="molecule type" value="Genomic_DNA"/>
</dbReference>
<organism evidence="1 2">
    <name type="scientific">Metamycoplasma subdolum</name>
    <dbReference type="NCBI Taxonomy" id="92407"/>
    <lineage>
        <taxon>Bacteria</taxon>
        <taxon>Bacillati</taxon>
        <taxon>Mycoplasmatota</taxon>
        <taxon>Mycoplasmoidales</taxon>
        <taxon>Metamycoplasmataceae</taxon>
        <taxon>Metamycoplasma</taxon>
    </lineage>
</organism>
<reference evidence="1 2" key="1">
    <citation type="submission" date="2018-10" db="EMBL/GenBank/DDBJ databases">
        <title>Genomic Encyclopedia of Archaeal and Bacterial Type Strains, Phase II (KMG-II): from individual species to whole genera.</title>
        <authorList>
            <person name="Goeker M."/>
        </authorList>
    </citation>
    <scope>NUCLEOTIDE SEQUENCE [LARGE SCALE GENOMIC DNA]</scope>
    <source>
        <strain evidence="1 2">ATCC 29870</strain>
    </source>
</reference>
<evidence type="ECO:0000313" key="1">
    <source>
        <dbReference type="EMBL" id="RMA77490.1"/>
    </source>
</evidence>
<proteinExistence type="predicted"/>